<evidence type="ECO:0000313" key="2">
    <source>
        <dbReference type="EMBL" id="SOY29406.1"/>
    </source>
</evidence>
<gene>
    <name evidence="2" type="ORF">AMURIS_02121</name>
</gene>
<dbReference type="InterPro" id="IPR035930">
    <property type="entry name" value="FomD-like_sf"/>
</dbReference>
<evidence type="ECO:0000259" key="1">
    <source>
        <dbReference type="Pfam" id="PF04167"/>
    </source>
</evidence>
<dbReference type="InterPro" id="IPR007295">
    <property type="entry name" value="DUF402"/>
</dbReference>
<keyword evidence="3" id="KW-1185">Reference proteome</keyword>
<dbReference type="OrthoDB" id="2064617at2"/>
<reference evidence="2 3" key="1">
    <citation type="submission" date="2018-01" db="EMBL/GenBank/DDBJ databases">
        <authorList>
            <person name="Gaut B.S."/>
            <person name="Morton B.R."/>
            <person name="Clegg M.T."/>
            <person name="Duvall M.R."/>
        </authorList>
    </citation>
    <scope>NUCLEOTIDE SEQUENCE [LARGE SCALE GENOMIC DNA]</scope>
    <source>
        <strain evidence="2">GP69</strain>
    </source>
</reference>
<dbReference type="Pfam" id="PF04167">
    <property type="entry name" value="DUF402"/>
    <property type="match status" value="1"/>
</dbReference>
<name>A0A2K4ZG39_9FIRM</name>
<accession>A0A2K4ZG39</accession>
<organism evidence="2 3">
    <name type="scientific">Acetatifactor muris</name>
    <dbReference type="NCBI Taxonomy" id="879566"/>
    <lineage>
        <taxon>Bacteria</taxon>
        <taxon>Bacillati</taxon>
        <taxon>Bacillota</taxon>
        <taxon>Clostridia</taxon>
        <taxon>Lachnospirales</taxon>
        <taxon>Lachnospiraceae</taxon>
        <taxon>Acetatifactor</taxon>
    </lineage>
</organism>
<proteinExistence type="predicted"/>
<evidence type="ECO:0000313" key="3">
    <source>
        <dbReference type="Proteomes" id="UP000236311"/>
    </source>
</evidence>
<protein>
    <recommendedName>
        <fullName evidence="1">DUF402 domain-containing protein</fullName>
    </recommendedName>
</protein>
<dbReference type="SUPFAM" id="SSF159234">
    <property type="entry name" value="FomD-like"/>
    <property type="match status" value="1"/>
</dbReference>
<dbReference type="Proteomes" id="UP000236311">
    <property type="component" value="Unassembled WGS sequence"/>
</dbReference>
<sequence>MNISRIYRKRFIPAECILLKDDIIVMQDEEVIVTKWTTLNSKTAFSHGCSCYFLADGIKLSKFYRSDNTLLYWYCDVVEYTFDPDGTTLTVTDLLADVVVQPEGTVEVVDLDELAEALDRGLITKEQMTSCLRNLNHLLSLIYRDKFDRLQSRLNSLGL</sequence>
<dbReference type="AlphaFoldDB" id="A0A2K4ZG39"/>
<dbReference type="EMBL" id="OFSM01000009">
    <property type="protein sequence ID" value="SOY29406.1"/>
    <property type="molecule type" value="Genomic_DNA"/>
</dbReference>
<feature type="domain" description="DUF402" evidence="1">
    <location>
        <begin position="9"/>
        <end position="147"/>
    </location>
</feature>
<dbReference type="RefSeq" id="WP_103239496.1">
    <property type="nucleotide sequence ID" value="NZ_CANRXC010000083.1"/>
</dbReference>
<dbReference type="Gene3D" id="2.40.380.10">
    <property type="entry name" value="FomD-like"/>
    <property type="match status" value="1"/>
</dbReference>